<keyword evidence="3" id="KW-1185">Reference proteome</keyword>
<dbReference type="PROSITE" id="PS00092">
    <property type="entry name" value="N6_MTASE"/>
    <property type="match status" value="1"/>
</dbReference>
<evidence type="ECO:0000313" key="2">
    <source>
        <dbReference type="EMBL" id="SES24073.1"/>
    </source>
</evidence>
<feature type="domain" description="Methyltransferase small" evidence="1">
    <location>
        <begin position="36"/>
        <end position="142"/>
    </location>
</feature>
<dbReference type="PANTHER" id="PTHR47739">
    <property type="entry name" value="TRNA1(VAL) (ADENINE(37)-N6)-METHYLTRANSFERASE"/>
    <property type="match status" value="1"/>
</dbReference>
<dbReference type="GO" id="GO:0008170">
    <property type="term" value="F:N-methyltransferase activity"/>
    <property type="evidence" value="ECO:0007669"/>
    <property type="project" value="UniProtKB-ARBA"/>
</dbReference>
<dbReference type="SUPFAM" id="SSF53335">
    <property type="entry name" value="S-adenosyl-L-methionine-dependent methyltransferases"/>
    <property type="match status" value="1"/>
</dbReference>
<sequence>MCTGEEKHRMPGGRQVIVQQSGSFLFSVDAVLLGKFARITKKTERIADLCAGTGAVSLALSERTRAVIDAVELKAELCQMMKASAAENDLLWQWRIIEADVKELPAELLRNEYDVVVSNPPYFPLSAGTPPAGKDLITDAKHETRCTFADVAKAAAAMLKSKGRFVFVHRPERLAGLMADLANYGFAVKRMRFVHAKADRSAGSVLIEAVRAGNPGLEVDPPLTVYTADNEYTKEFRDIYER</sequence>
<dbReference type="InterPro" id="IPR007848">
    <property type="entry name" value="Small_mtfrase_dom"/>
</dbReference>
<dbReference type="RefSeq" id="WP_093074002.1">
    <property type="nucleotide sequence ID" value="NZ_FOGV01000023.1"/>
</dbReference>
<dbReference type="STRING" id="1464123.SAMN05444126_12311"/>
<dbReference type="Proteomes" id="UP000199318">
    <property type="component" value="Unassembled WGS sequence"/>
</dbReference>
<dbReference type="OrthoDB" id="9777257at2"/>
<accession>A0A1H9VS31</accession>
<dbReference type="InterPro" id="IPR050210">
    <property type="entry name" value="tRNA_Adenine-N(6)_MTase"/>
</dbReference>
<gene>
    <name evidence="2" type="ORF">SAMN05444126_12311</name>
</gene>
<comment type="caution">
    <text evidence="2">The sequence shown here is derived from an EMBL/GenBank/DDBJ whole genome shotgun (WGS) entry which is preliminary data.</text>
</comment>
<reference evidence="3" key="1">
    <citation type="submission" date="2016-10" db="EMBL/GenBank/DDBJ databases">
        <authorList>
            <person name="de Groot N.N."/>
        </authorList>
    </citation>
    <scope>NUCLEOTIDE SEQUENCE [LARGE SCALE GENOMIC DNA]</scope>
    <source>
        <strain evidence="3">10nlg</strain>
    </source>
</reference>
<dbReference type="CDD" id="cd02440">
    <property type="entry name" value="AdoMet_MTases"/>
    <property type="match status" value="1"/>
</dbReference>
<proteinExistence type="predicted"/>
<dbReference type="Gene3D" id="3.40.50.150">
    <property type="entry name" value="Vaccinia Virus protein VP39"/>
    <property type="match status" value="1"/>
</dbReference>
<organism evidence="2 3">
    <name type="scientific">Salisediminibacterium halotolerans</name>
    <dbReference type="NCBI Taxonomy" id="517425"/>
    <lineage>
        <taxon>Bacteria</taxon>
        <taxon>Bacillati</taxon>
        <taxon>Bacillota</taxon>
        <taxon>Bacilli</taxon>
        <taxon>Bacillales</taxon>
        <taxon>Bacillaceae</taxon>
        <taxon>Salisediminibacterium</taxon>
    </lineage>
</organism>
<name>A0A1H9VS31_9BACI</name>
<dbReference type="InterPro" id="IPR002052">
    <property type="entry name" value="DNA_methylase_N6_adenine_CS"/>
</dbReference>
<dbReference type="PANTHER" id="PTHR47739:SF1">
    <property type="entry name" value="TRNA1(VAL) (ADENINE(37)-N6)-METHYLTRANSFERASE"/>
    <property type="match status" value="1"/>
</dbReference>
<dbReference type="GO" id="GO:0008757">
    <property type="term" value="F:S-adenosylmethionine-dependent methyltransferase activity"/>
    <property type="evidence" value="ECO:0007669"/>
    <property type="project" value="UniProtKB-ARBA"/>
</dbReference>
<dbReference type="InterPro" id="IPR029063">
    <property type="entry name" value="SAM-dependent_MTases_sf"/>
</dbReference>
<evidence type="ECO:0000259" key="1">
    <source>
        <dbReference type="Pfam" id="PF05175"/>
    </source>
</evidence>
<dbReference type="GO" id="GO:0032259">
    <property type="term" value="P:methylation"/>
    <property type="evidence" value="ECO:0007669"/>
    <property type="project" value="InterPro"/>
</dbReference>
<protein>
    <submittedName>
        <fullName evidence="2">tRNA1(Val) A37 N6-methylase TrmN6</fullName>
    </submittedName>
</protein>
<dbReference type="EMBL" id="FOGV01000023">
    <property type="protein sequence ID" value="SES24073.1"/>
    <property type="molecule type" value="Genomic_DNA"/>
</dbReference>
<dbReference type="GO" id="GO:0003676">
    <property type="term" value="F:nucleic acid binding"/>
    <property type="evidence" value="ECO:0007669"/>
    <property type="project" value="InterPro"/>
</dbReference>
<dbReference type="AlphaFoldDB" id="A0A1H9VS31"/>
<dbReference type="Pfam" id="PF05175">
    <property type="entry name" value="MTS"/>
    <property type="match status" value="1"/>
</dbReference>
<evidence type="ECO:0000313" key="3">
    <source>
        <dbReference type="Proteomes" id="UP000199318"/>
    </source>
</evidence>